<keyword evidence="2" id="KW-0472">Membrane</keyword>
<proteinExistence type="predicted"/>
<keyword evidence="2" id="KW-0812">Transmembrane</keyword>
<accession>A0A6A5TM06</accession>
<feature type="compositionally biased region" description="Polar residues" evidence="1">
    <location>
        <begin position="35"/>
        <end position="44"/>
    </location>
</feature>
<feature type="region of interest" description="Disordered" evidence="1">
    <location>
        <begin position="1"/>
        <end position="48"/>
    </location>
</feature>
<dbReference type="AlphaFoldDB" id="A0A6A5TM06"/>
<evidence type="ECO:0000313" key="5">
    <source>
        <dbReference type="Proteomes" id="UP000800035"/>
    </source>
</evidence>
<dbReference type="Pfam" id="PF20237">
    <property type="entry name" value="DUF6594"/>
    <property type="match status" value="1"/>
</dbReference>
<evidence type="ECO:0000256" key="2">
    <source>
        <dbReference type="SAM" id="Phobius"/>
    </source>
</evidence>
<dbReference type="PANTHER" id="PTHR34502">
    <property type="entry name" value="DUF6594 DOMAIN-CONTAINING PROTEIN-RELATED"/>
    <property type="match status" value="1"/>
</dbReference>
<feature type="domain" description="DUF6594" evidence="3">
    <location>
        <begin position="61"/>
        <end position="299"/>
    </location>
</feature>
<protein>
    <recommendedName>
        <fullName evidence="3">DUF6594 domain-containing protein</fullName>
    </recommendedName>
</protein>
<gene>
    <name evidence="4" type="ORF">CC80DRAFT_596370</name>
</gene>
<reference evidence="4" key="1">
    <citation type="journal article" date="2020" name="Stud. Mycol.">
        <title>101 Dothideomycetes genomes: a test case for predicting lifestyles and emergence of pathogens.</title>
        <authorList>
            <person name="Haridas S."/>
            <person name="Albert R."/>
            <person name="Binder M."/>
            <person name="Bloem J."/>
            <person name="Labutti K."/>
            <person name="Salamov A."/>
            <person name="Andreopoulos B."/>
            <person name="Baker S."/>
            <person name="Barry K."/>
            <person name="Bills G."/>
            <person name="Bluhm B."/>
            <person name="Cannon C."/>
            <person name="Castanera R."/>
            <person name="Culley D."/>
            <person name="Daum C."/>
            <person name="Ezra D."/>
            <person name="Gonzalez J."/>
            <person name="Henrissat B."/>
            <person name="Kuo A."/>
            <person name="Liang C."/>
            <person name="Lipzen A."/>
            <person name="Lutzoni F."/>
            <person name="Magnuson J."/>
            <person name="Mondo S."/>
            <person name="Nolan M."/>
            <person name="Ohm R."/>
            <person name="Pangilinan J."/>
            <person name="Park H.-J."/>
            <person name="Ramirez L."/>
            <person name="Alfaro M."/>
            <person name="Sun H."/>
            <person name="Tritt A."/>
            <person name="Yoshinaga Y."/>
            <person name="Zwiers L.-H."/>
            <person name="Turgeon B."/>
            <person name="Goodwin S."/>
            <person name="Spatafora J."/>
            <person name="Crous P."/>
            <person name="Grigoriev I."/>
        </authorList>
    </citation>
    <scope>NUCLEOTIDE SEQUENCE</scope>
    <source>
        <strain evidence="4">CBS 675.92</strain>
    </source>
</reference>
<dbReference type="InterPro" id="IPR046529">
    <property type="entry name" value="DUF6594"/>
</dbReference>
<dbReference type="OrthoDB" id="5416037at2759"/>
<dbReference type="EMBL" id="ML977008">
    <property type="protein sequence ID" value="KAF1952759.1"/>
    <property type="molecule type" value="Genomic_DNA"/>
</dbReference>
<keyword evidence="2" id="KW-1133">Transmembrane helix</keyword>
<evidence type="ECO:0000313" key="4">
    <source>
        <dbReference type="EMBL" id="KAF1952759.1"/>
    </source>
</evidence>
<feature type="transmembrane region" description="Helical" evidence="2">
    <location>
        <begin position="231"/>
        <end position="252"/>
    </location>
</feature>
<keyword evidence="5" id="KW-1185">Reference proteome</keyword>
<feature type="transmembrane region" description="Helical" evidence="2">
    <location>
        <begin position="287"/>
        <end position="304"/>
    </location>
</feature>
<dbReference type="Proteomes" id="UP000800035">
    <property type="component" value="Unassembled WGS sequence"/>
</dbReference>
<feature type="transmembrane region" description="Helical" evidence="2">
    <location>
        <begin position="264"/>
        <end position="281"/>
    </location>
</feature>
<dbReference type="PANTHER" id="PTHR34502:SF4">
    <property type="entry name" value="DUF6594 DOMAIN-CONTAINING PROTEIN"/>
    <property type="match status" value="1"/>
</dbReference>
<name>A0A6A5TM06_9PLEO</name>
<organism evidence="4 5">
    <name type="scientific">Byssothecium circinans</name>
    <dbReference type="NCBI Taxonomy" id="147558"/>
    <lineage>
        <taxon>Eukaryota</taxon>
        <taxon>Fungi</taxon>
        <taxon>Dikarya</taxon>
        <taxon>Ascomycota</taxon>
        <taxon>Pezizomycotina</taxon>
        <taxon>Dothideomycetes</taxon>
        <taxon>Pleosporomycetidae</taxon>
        <taxon>Pleosporales</taxon>
        <taxon>Massarineae</taxon>
        <taxon>Massarinaceae</taxon>
        <taxon>Byssothecium</taxon>
    </lineage>
</organism>
<sequence>MSAAAQSPPCVLRPSAAGTPHSSTPQSPPIRHQKLSPSSTTSSAIVPDNEKHRRAFKYEGYQAFSVWMATEDDFFLFRRFDSLNAQTILWMQDRISRIEEDLQTIHKQIENTPDESTLGNDSFRLDEVDYIDAFSKLRARPLAEPRKINNVKKWLKRKTIASEETAFIEHTHDLITINHRVLSPLNRFLESFTRLHASRLFRTRPPPTLPLHRSPASSHATIYSSNARFEIFSKATIVVSGLVMLPAPMWWLEYVSGSEARLKIITGFVVVFIGVMSLAVVGRPFEVVAATAAYAAVLMVFMQIDT</sequence>
<evidence type="ECO:0000259" key="3">
    <source>
        <dbReference type="Pfam" id="PF20237"/>
    </source>
</evidence>
<evidence type="ECO:0000256" key="1">
    <source>
        <dbReference type="SAM" id="MobiDB-lite"/>
    </source>
</evidence>